<gene>
    <name evidence="2" type="ORF">PTSG_09139</name>
</gene>
<dbReference type="KEGG" id="sre:PTSG_09139"/>
<evidence type="ECO:0000256" key="1">
    <source>
        <dbReference type="SAM" id="MobiDB-lite"/>
    </source>
</evidence>
<keyword evidence="3" id="KW-1185">Reference proteome</keyword>
<evidence type="ECO:0000313" key="2">
    <source>
        <dbReference type="EMBL" id="EGD78444.1"/>
    </source>
</evidence>
<dbReference type="InParanoid" id="F2UMU5"/>
<protein>
    <submittedName>
        <fullName evidence="2">Uncharacterized protein</fullName>
    </submittedName>
</protein>
<dbReference type="Proteomes" id="UP000007799">
    <property type="component" value="Unassembled WGS sequence"/>
</dbReference>
<dbReference type="AlphaFoldDB" id="F2UMU5"/>
<dbReference type="EMBL" id="GL832983">
    <property type="protein sequence ID" value="EGD78444.1"/>
    <property type="molecule type" value="Genomic_DNA"/>
</dbReference>
<reference evidence="2" key="1">
    <citation type="submission" date="2009-08" db="EMBL/GenBank/DDBJ databases">
        <title>Annotation of Salpingoeca rosetta.</title>
        <authorList>
            <consortium name="The Broad Institute Genome Sequencing Platform"/>
            <person name="Russ C."/>
            <person name="Cuomo C."/>
            <person name="Burger G."/>
            <person name="Gray M.W."/>
            <person name="Holland P.W.H."/>
            <person name="King N."/>
            <person name="Lang F.B.F."/>
            <person name="Roger A.J."/>
            <person name="Ruiz-Trillo I."/>
            <person name="Young S.K."/>
            <person name="Zeng Q."/>
            <person name="Gargeya S."/>
            <person name="Alvarado L."/>
            <person name="Berlin A."/>
            <person name="Chapman S.B."/>
            <person name="Chen Z."/>
            <person name="Freedman E."/>
            <person name="Gellesch M."/>
            <person name="Goldberg J."/>
            <person name="Griggs A."/>
            <person name="Gujja S."/>
            <person name="Heilman E."/>
            <person name="Heiman D."/>
            <person name="Howarth C."/>
            <person name="Mehta T."/>
            <person name="Neiman D."/>
            <person name="Pearson M."/>
            <person name="Roberts A."/>
            <person name="Saif S."/>
            <person name="Shea T."/>
            <person name="Shenoy N."/>
            <person name="Sisk P."/>
            <person name="Stolte C."/>
            <person name="Sykes S."/>
            <person name="White J."/>
            <person name="Yandava C."/>
            <person name="Haas B."/>
            <person name="Nusbaum C."/>
            <person name="Birren B."/>
        </authorList>
    </citation>
    <scope>NUCLEOTIDE SEQUENCE [LARGE SCALE GENOMIC DNA]</scope>
    <source>
        <strain evidence="2">ATCC 50818</strain>
    </source>
</reference>
<feature type="region of interest" description="Disordered" evidence="1">
    <location>
        <begin position="1"/>
        <end position="34"/>
    </location>
</feature>
<feature type="region of interest" description="Disordered" evidence="1">
    <location>
        <begin position="176"/>
        <end position="261"/>
    </location>
</feature>
<name>F2UMU5_SALR5</name>
<evidence type="ECO:0000313" key="3">
    <source>
        <dbReference type="Proteomes" id="UP000007799"/>
    </source>
</evidence>
<dbReference type="RefSeq" id="XP_004989393.1">
    <property type="nucleotide sequence ID" value="XM_004989336.1"/>
</dbReference>
<proteinExistence type="predicted"/>
<organism evidence="3">
    <name type="scientific">Salpingoeca rosetta (strain ATCC 50818 / BSB-021)</name>
    <dbReference type="NCBI Taxonomy" id="946362"/>
    <lineage>
        <taxon>Eukaryota</taxon>
        <taxon>Choanoflagellata</taxon>
        <taxon>Craspedida</taxon>
        <taxon>Salpingoecidae</taxon>
        <taxon>Salpingoeca</taxon>
    </lineage>
</organism>
<dbReference type="GeneID" id="16069938"/>
<accession>F2UMU5</accession>
<sequence>MTASNNHNKQHHQQLMHEQQQRRGGSEPPARPPAPAVEAVLAAAHNASARTSRVGGGGTLPGLKGVPLAHGGAQRLDVYLNGEHLIFASANLEHCLRISRITRQWDLIDRAAFDGVYVFGIEDVELIPLHPSTLPKKLNAQSAVPRTAVPASVCCSDRSVVVKEQPRRSAHVAADTLAKLQRRSLPNGETRSTNGRGGGNGGGDGEKGEAHAGTEAGAINGGSRGTSTATEQKDGNKGGGGVADGCAGVDEEDDVTPPLDPATRRIWDRLHRRHVKEIKKMFSLQQGGGFLFSLSGHILMRLTDIRHQLPIEWS</sequence>